<comment type="caution">
    <text evidence="1">The sequence shown here is derived from an EMBL/GenBank/DDBJ whole genome shotgun (WGS) entry which is preliminary data.</text>
</comment>
<gene>
    <name evidence="1" type="ORF">SDC9_72653</name>
</gene>
<protein>
    <submittedName>
        <fullName evidence="1">Uncharacterized protein</fullName>
    </submittedName>
</protein>
<dbReference type="EMBL" id="VSSQ01004661">
    <property type="protein sequence ID" value="MPM26152.1"/>
    <property type="molecule type" value="Genomic_DNA"/>
</dbReference>
<sequence length="51" mass="6204">MYKYALLVASLFLIKSSNFSIENNEIKILEVEFFRYIRDSFFILEIYQMVN</sequence>
<evidence type="ECO:0000313" key="1">
    <source>
        <dbReference type="EMBL" id="MPM26152.1"/>
    </source>
</evidence>
<proteinExistence type="predicted"/>
<reference evidence="1" key="1">
    <citation type="submission" date="2019-08" db="EMBL/GenBank/DDBJ databases">
        <authorList>
            <person name="Kucharzyk K."/>
            <person name="Murdoch R.W."/>
            <person name="Higgins S."/>
            <person name="Loffler F."/>
        </authorList>
    </citation>
    <scope>NUCLEOTIDE SEQUENCE</scope>
</reference>
<dbReference type="AlphaFoldDB" id="A0A644YBZ3"/>
<accession>A0A644YBZ3</accession>
<organism evidence="1">
    <name type="scientific">bioreactor metagenome</name>
    <dbReference type="NCBI Taxonomy" id="1076179"/>
    <lineage>
        <taxon>unclassified sequences</taxon>
        <taxon>metagenomes</taxon>
        <taxon>ecological metagenomes</taxon>
    </lineage>
</organism>
<name>A0A644YBZ3_9ZZZZ</name>